<dbReference type="InterPro" id="IPR050058">
    <property type="entry name" value="Ala-tRNA_ligase"/>
</dbReference>
<dbReference type="InterPro" id="IPR023033">
    <property type="entry name" value="Ala_tRNA_ligase_euk/bac"/>
</dbReference>
<accession>A0A9N9TPH4</accession>
<evidence type="ECO:0000256" key="3">
    <source>
        <dbReference type="ARBA" id="ARBA00017959"/>
    </source>
</evidence>
<name>A0A9N9TPH4_PHYSR</name>
<feature type="binding site" evidence="15">
    <location>
        <position position="746"/>
    </location>
    <ligand>
        <name>Zn(2+)</name>
        <dbReference type="ChEBI" id="CHEBI:29105"/>
    </ligand>
</feature>
<dbReference type="Gene3D" id="3.30.980.10">
    <property type="entry name" value="Threonyl-trna Synthetase, Chain A, domain 2"/>
    <property type="match status" value="1"/>
</dbReference>
<dbReference type="OrthoDB" id="2423964at2759"/>
<comment type="similarity">
    <text evidence="1">Belongs to the class-II aminoacyl-tRNA synthetase family. Alax-L subfamily.</text>
</comment>
<dbReference type="InterPro" id="IPR009000">
    <property type="entry name" value="Transl_B-barrel_sf"/>
</dbReference>
<evidence type="ECO:0000256" key="14">
    <source>
        <dbReference type="ARBA" id="ARBA00048300"/>
    </source>
</evidence>
<keyword evidence="7 15" id="KW-0547">Nucleotide-binding</keyword>
<evidence type="ECO:0000313" key="17">
    <source>
        <dbReference type="EMBL" id="CAG9859655.1"/>
    </source>
</evidence>
<dbReference type="HAMAP" id="MF_00036_B">
    <property type="entry name" value="Ala_tRNA_synth_B"/>
    <property type="match status" value="1"/>
</dbReference>
<dbReference type="GO" id="GO:0004813">
    <property type="term" value="F:alanine-tRNA ligase activity"/>
    <property type="evidence" value="ECO:0007669"/>
    <property type="project" value="UniProtKB-UniRule"/>
</dbReference>
<keyword evidence="11 15" id="KW-0648">Protein biosynthesis</keyword>
<evidence type="ECO:0000256" key="12">
    <source>
        <dbReference type="ARBA" id="ARBA00023146"/>
    </source>
</evidence>
<evidence type="ECO:0000256" key="4">
    <source>
        <dbReference type="ARBA" id="ARBA00022555"/>
    </source>
</evidence>
<evidence type="ECO:0000256" key="11">
    <source>
        <dbReference type="ARBA" id="ARBA00022917"/>
    </source>
</evidence>
<protein>
    <recommendedName>
        <fullName evidence="3">Alanine--tRNA ligase</fullName>
        <ecNumber evidence="2">6.1.1.7</ecNumber>
    </recommendedName>
    <alternativeName>
        <fullName evidence="13">Alanyl-tRNA synthetase</fullName>
    </alternativeName>
</protein>
<keyword evidence="4 15" id="KW-0820">tRNA-binding</keyword>
<dbReference type="GO" id="GO:0000049">
    <property type="term" value="F:tRNA binding"/>
    <property type="evidence" value="ECO:0007669"/>
    <property type="project" value="UniProtKB-KW"/>
</dbReference>
<dbReference type="InterPro" id="IPR045864">
    <property type="entry name" value="aa-tRNA-synth_II/BPL/LPL"/>
</dbReference>
<keyword evidence="5 15" id="KW-0436">Ligase</keyword>
<evidence type="ECO:0000256" key="13">
    <source>
        <dbReference type="ARBA" id="ARBA00032577"/>
    </source>
</evidence>
<dbReference type="SUPFAM" id="SSF50447">
    <property type="entry name" value="Translation proteins"/>
    <property type="match status" value="1"/>
</dbReference>
<feature type="domain" description="Alanyl-transfer RNA synthetases family profile" evidence="16">
    <location>
        <begin position="31"/>
        <end position="789"/>
    </location>
</feature>
<dbReference type="SUPFAM" id="SSF55186">
    <property type="entry name" value="ThrRS/AlaRS common domain"/>
    <property type="match status" value="1"/>
</dbReference>
<dbReference type="InterPro" id="IPR002318">
    <property type="entry name" value="Ala-tRNA-lgiase_IIc"/>
</dbReference>
<dbReference type="AlphaFoldDB" id="A0A9N9TPH4"/>
<evidence type="ECO:0000256" key="6">
    <source>
        <dbReference type="ARBA" id="ARBA00022723"/>
    </source>
</evidence>
<dbReference type="EC" id="6.1.1.7" evidence="2"/>
<comment type="cofactor">
    <cofactor evidence="15">
        <name>Zn(2+)</name>
        <dbReference type="ChEBI" id="CHEBI:29105"/>
    </cofactor>
    <text evidence="15">Binds 1 zinc ion per subunit.</text>
</comment>
<dbReference type="PANTHER" id="PTHR11777:SF9">
    <property type="entry name" value="ALANINE--TRNA LIGASE, CYTOPLASMIC"/>
    <property type="match status" value="1"/>
</dbReference>
<dbReference type="EMBL" id="OU900096">
    <property type="protein sequence ID" value="CAG9859655.1"/>
    <property type="molecule type" value="Genomic_DNA"/>
</dbReference>
<organism evidence="17 18">
    <name type="scientific">Phyllotreta striolata</name>
    <name type="common">Striped flea beetle</name>
    <name type="synonym">Crioceris striolata</name>
    <dbReference type="NCBI Taxonomy" id="444603"/>
    <lineage>
        <taxon>Eukaryota</taxon>
        <taxon>Metazoa</taxon>
        <taxon>Ecdysozoa</taxon>
        <taxon>Arthropoda</taxon>
        <taxon>Hexapoda</taxon>
        <taxon>Insecta</taxon>
        <taxon>Pterygota</taxon>
        <taxon>Neoptera</taxon>
        <taxon>Endopterygota</taxon>
        <taxon>Coleoptera</taxon>
        <taxon>Polyphaga</taxon>
        <taxon>Cucujiformia</taxon>
        <taxon>Chrysomeloidea</taxon>
        <taxon>Chrysomelidae</taxon>
        <taxon>Galerucinae</taxon>
        <taxon>Alticini</taxon>
        <taxon>Phyllotreta</taxon>
    </lineage>
</organism>
<dbReference type="SUPFAM" id="SSF55681">
    <property type="entry name" value="Class II aaRS and biotin synthetases"/>
    <property type="match status" value="1"/>
</dbReference>
<gene>
    <name evidence="17" type="ORF">PHYEVI_LOCUS6024</name>
</gene>
<keyword evidence="18" id="KW-1185">Reference proteome</keyword>
<evidence type="ECO:0000256" key="9">
    <source>
        <dbReference type="ARBA" id="ARBA00022840"/>
    </source>
</evidence>
<evidence type="ECO:0000256" key="15">
    <source>
        <dbReference type="HAMAP-Rule" id="MF_03133"/>
    </source>
</evidence>
<comment type="catalytic activity">
    <reaction evidence="14 15">
        <text>tRNA(Ala) + L-alanine + ATP = L-alanyl-tRNA(Ala) + AMP + diphosphate</text>
        <dbReference type="Rhea" id="RHEA:12540"/>
        <dbReference type="Rhea" id="RHEA-COMP:9657"/>
        <dbReference type="Rhea" id="RHEA-COMP:9923"/>
        <dbReference type="ChEBI" id="CHEBI:30616"/>
        <dbReference type="ChEBI" id="CHEBI:33019"/>
        <dbReference type="ChEBI" id="CHEBI:57972"/>
        <dbReference type="ChEBI" id="CHEBI:78442"/>
        <dbReference type="ChEBI" id="CHEBI:78497"/>
        <dbReference type="ChEBI" id="CHEBI:456215"/>
        <dbReference type="EC" id="6.1.1.7"/>
    </reaction>
</comment>
<evidence type="ECO:0000256" key="8">
    <source>
        <dbReference type="ARBA" id="ARBA00022833"/>
    </source>
</evidence>
<dbReference type="CDD" id="cd00673">
    <property type="entry name" value="AlaRS_core"/>
    <property type="match status" value="1"/>
</dbReference>
<feature type="binding site" evidence="15">
    <location>
        <position position="643"/>
    </location>
    <ligand>
        <name>Zn(2+)</name>
        <dbReference type="ChEBI" id="CHEBI:29105"/>
    </ligand>
</feature>
<dbReference type="Pfam" id="PF01411">
    <property type="entry name" value="tRNA-synt_2c"/>
    <property type="match status" value="1"/>
</dbReference>
<proteinExistence type="inferred from homology"/>
<evidence type="ECO:0000259" key="16">
    <source>
        <dbReference type="PROSITE" id="PS50860"/>
    </source>
</evidence>
<sequence length="1000" mass="114081">MFHLSRIAHLLKSLPVIVRSNRRLSKCHSEFSSKVVRKKFLDYFVQEHNHKHVKSSPVVPYCDPTINFVNAGMNQFKGILIGTQQPKYRTVANSQKCIRVGGKHNDLSVVGSDGYHHTFFEMLGNWSFGEYFKAEACKLAWDLLTNVFKLPKNRLYVTYFKGDHELDLKEDVETKEIWRNLGLSNDRILPFGVKDNFWEMGLAGPCGPCTEIHYDHIGGADRAKYLNKGLHDLIEIWNVVFIEYNRLPDGTIHKLPRKHVDTGMGLERLTAVLQNKISNYDTDIFRYLFEAIYKNCRGVRRYGGSFGEKDWNDLDKSYRTMADHVRMITVSLADGMIPEENQKLRKIMRKTFLLGDNVFKQPKNFVKELTNYVVDNLGPVYPELERNISQVHRIVSYEEEVFESLRRSASKDWEILAKSNPKLSRLDIVETPNFVKAYKEVGENMPKEIHPKLAFKLYDTHGLDEETIAKLAEALNLRFNPDDLIDELQSVKIKSKRASVRVENGLYSTLFNDGIPKTDDRSKYSYSRSIDGKYKFDGIRTKVLKILRNDERLSEIESDHYCSLILDRTNLYSEAGGQTSDRGLIEFPEGVFEVTSLENLNGYILHNGFYKSKTEKLQCNIEGILKVDDGFRLNCMRNHTGIHLLNAVLKKQKSVTCQKSSRATDKYLNFDVAIFGDKLSKRDLVDVEKGVLEIVKKSEPVSIRSIDSQELLAYNELTLIPGEIYPDTGIRIVEIRSGDFLSREPCCGTHVANTADVEDFCLVNVKSLGRSTASVTAVTGEVARQARKNGALLLEQIEALSKKIDDNIDKREVLNMAVGALKKKLTNNFDESYVLPLNVKIECSEKLDSIMKKIQNVETECLKDFVVMEMQSALESNIRTTKSNRKYLIHYLRSSTMLDNVPLQKATKLCPDLPILVIAYVDNTVKARCCVPKDVKTDSFTAEKWMNEIASVFNSRAAPPKGQDGGLVCNMKAKRVHVQDLDPLLKDGMQKAQKYIEENL</sequence>
<keyword evidence="10 15" id="KW-0694">RNA-binding</keyword>
<evidence type="ECO:0000256" key="1">
    <source>
        <dbReference type="ARBA" id="ARBA00008429"/>
    </source>
</evidence>
<dbReference type="InterPro" id="IPR018162">
    <property type="entry name" value="Ala-tRNA-ligase_IIc_anticod-bd"/>
</dbReference>
<dbReference type="Gene3D" id="3.30.930.10">
    <property type="entry name" value="Bira Bifunctional Protein, Domain 2"/>
    <property type="match status" value="1"/>
</dbReference>
<dbReference type="PROSITE" id="PS50860">
    <property type="entry name" value="AA_TRNA_LIGASE_II_ALA"/>
    <property type="match status" value="1"/>
</dbReference>
<dbReference type="GO" id="GO:0008270">
    <property type="term" value="F:zinc ion binding"/>
    <property type="evidence" value="ECO:0007669"/>
    <property type="project" value="UniProtKB-UniRule"/>
</dbReference>
<dbReference type="InterPro" id="IPR012947">
    <property type="entry name" value="tRNA_SAD"/>
</dbReference>
<keyword evidence="9 15" id="KW-0067">ATP-binding</keyword>
<dbReference type="FunFam" id="3.30.980.10:FF:000004">
    <property type="entry name" value="Alanine--tRNA ligase, cytoplasmic"/>
    <property type="match status" value="1"/>
</dbReference>
<comment type="subunit">
    <text evidence="15">Monomer.</text>
</comment>
<evidence type="ECO:0000256" key="10">
    <source>
        <dbReference type="ARBA" id="ARBA00022884"/>
    </source>
</evidence>
<dbReference type="InterPro" id="IPR018163">
    <property type="entry name" value="Thr/Ala-tRNA-synth_IIc_edit"/>
</dbReference>
<dbReference type="PRINTS" id="PR00980">
    <property type="entry name" value="TRNASYNTHALA"/>
</dbReference>
<evidence type="ECO:0000313" key="18">
    <source>
        <dbReference type="Proteomes" id="UP001153712"/>
    </source>
</evidence>
<keyword evidence="12 15" id="KW-0030">Aminoacyl-tRNA synthetase</keyword>
<dbReference type="Proteomes" id="UP001153712">
    <property type="component" value="Chromosome 3"/>
</dbReference>
<evidence type="ECO:0000256" key="2">
    <source>
        <dbReference type="ARBA" id="ARBA00013168"/>
    </source>
</evidence>
<evidence type="ECO:0000256" key="7">
    <source>
        <dbReference type="ARBA" id="ARBA00022741"/>
    </source>
</evidence>
<dbReference type="GO" id="GO:0002161">
    <property type="term" value="F:aminoacyl-tRNA deacylase activity"/>
    <property type="evidence" value="ECO:0007669"/>
    <property type="project" value="TreeGrafter"/>
</dbReference>
<comment type="function">
    <text evidence="15">Catalyzes the attachment of alanine to tRNA(Ala) in a two-step reaction: alanine is first activated by ATP to form Ala-AMP and then transferred to the acceptor end of tRNA(Ala). Also edits incorrectly charged tRNA(Ala) via its editing domain.</text>
</comment>
<dbReference type="PANTHER" id="PTHR11777">
    <property type="entry name" value="ALANYL-TRNA SYNTHETASE"/>
    <property type="match status" value="1"/>
</dbReference>
<keyword evidence="6 15" id="KW-0479">Metal-binding</keyword>
<dbReference type="Gene3D" id="2.40.30.130">
    <property type="match status" value="1"/>
</dbReference>
<dbReference type="FunFam" id="3.30.930.10:FF:000011">
    <property type="entry name" value="Alanine--tRNA ligase, cytoplasmic"/>
    <property type="match status" value="1"/>
</dbReference>
<dbReference type="GO" id="GO:0005739">
    <property type="term" value="C:mitochondrion"/>
    <property type="evidence" value="ECO:0007669"/>
    <property type="project" value="TreeGrafter"/>
</dbReference>
<dbReference type="InterPro" id="IPR018164">
    <property type="entry name" value="Ala-tRNA-synth_IIc_N"/>
</dbReference>
<dbReference type="SUPFAM" id="SSF101353">
    <property type="entry name" value="Putative anticodon-binding domain of alanyl-tRNA synthetase (AlaRS)"/>
    <property type="match status" value="1"/>
</dbReference>
<dbReference type="GO" id="GO:0006419">
    <property type="term" value="P:alanyl-tRNA aminoacylation"/>
    <property type="evidence" value="ECO:0007669"/>
    <property type="project" value="InterPro"/>
</dbReference>
<dbReference type="GO" id="GO:0005524">
    <property type="term" value="F:ATP binding"/>
    <property type="evidence" value="ECO:0007669"/>
    <property type="project" value="UniProtKB-UniRule"/>
</dbReference>
<dbReference type="NCBIfam" id="TIGR00344">
    <property type="entry name" value="alaS"/>
    <property type="match status" value="1"/>
</dbReference>
<reference evidence="17" key="1">
    <citation type="submission" date="2022-01" db="EMBL/GenBank/DDBJ databases">
        <authorList>
            <person name="King R."/>
        </authorList>
    </citation>
    <scope>NUCLEOTIDE SEQUENCE</scope>
</reference>
<feature type="binding site" evidence="15">
    <location>
        <position position="750"/>
    </location>
    <ligand>
        <name>Zn(2+)</name>
        <dbReference type="ChEBI" id="CHEBI:29105"/>
    </ligand>
</feature>
<dbReference type="Pfam" id="PF07973">
    <property type="entry name" value="tRNA_SAD"/>
    <property type="match status" value="1"/>
</dbReference>
<dbReference type="SMART" id="SM00863">
    <property type="entry name" value="tRNA_SAD"/>
    <property type="match status" value="1"/>
</dbReference>
<dbReference type="InterPro" id="IPR018165">
    <property type="entry name" value="Ala-tRNA-synth_IIc_core"/>
</dbReference>
<comment type="domain">
    <text evidence="15">Consists of three domains; the N-terminal catalytic domain, the editing domain and the C-terminal C-Ala domain. The editing domain removes incorrectly charged amino acids, while the C-Ala domain, along with tRNA(Ala), serves as a bridge to cooperatively bring together the editing and aminoacylation centers thus stimulating deacylation of misacylated tRNAs.</text>
</comment>
<evidence type="ECO:0000256" key="5">
    <source>
        <dbReference type="ARBA" id="ARBA00022598"/>
    </source>
</evidence>
<keyword evidence="8 15" id="KW-0862">Zinc</keyword>
<feature type="binding site" evidence="15">
    <location>
        <position position="639"/>
    </location>
    <ligand>
        <name>Zn(2+)</name>
        <dbReference type="ChEBI" id="CHEBI:29105"/>
    </ligand>
</feature>